<keyword evidence="2" id="KW-1185">Reference proteome</keyword>
<gene>
    <name evidence="1" type="ORF">K488DRAFT_84207</name>
</gene>
<dbReference type="Proteomes" id="UP000814128">
    <property type="component" value="Unassembled WGS sequence"/>
</dbReference>
<sequence length="505" mass="57005">MAVHREPSLTSDPERSYTSPVLPTLPLAPSRQLPRERPFKSPYVYNNAMRDYAYWDNLFYERLVNGLTLHEFKKPPKAVLAVGEGTDLWVVSAAQQWPNTCFHCIDFSTSMGRFGRVLPSLNTLGQVTFESITSLLEPLPYPDDYFDLIILRYMTLHSSERDWPIMFSNLMRVCKPEGVMEAVADDLSFPGTSTSNAISPTSPLEFAVSLSPRSDFLQARSRYDSSESYFSPTLPSPVDEDHIENPLDHSRLAEAWEEMLAARGIPIAATSVAAFYMSTASPNFRLLPPILIRMPNPAPSPSSERATEDRTAVEGYARKLHLRRYPVKRNGTSKSKSSDRSSDADTKSMGSGGGCGQGGGLIQPISSFAPMHLARMVQTVRCCKEAIWEAYEVLFGDNEDSAAYRAMKVAQGDMVATKERHGTREKFEHDWQNWETDMEARIGMRDIASSILTWPEPMTDEPAWRLWRKRLWIRDPSNPELMHSTVSCDEVCRTMRAFVLYKGKD</sequence>
<proteinExistence type="predicted"/>
<dbReference type="EMBL" id="MU273504">
    <property type="protein sequence ID" value="KAI0034232.1"/>
    <property type="molecule type" value="Genomic_DNA"/>
</dbReference>
<protein>
    <submittedName>
        <fullName evidence="1">Uncharacterized protein</fullName>
    </submittedName>
</protein>
<name>A0ACB8QRC0_9AGAM</name>
<evidence type="ECO:0000313" key="1">
    <source>
        <dbReference type="EMBL" id="KAI0034232.1"/>
    </source>
</evidence>
<comment type="caution">
    <text evidence="1">The sequence shown here is derived from an EMBL/GenBank/DDBJ whole genome shotgun (WGS) entry which is preliminary data.</text>
</comment>
<reference evidence="1" key="1">
    <citation type="submission" date="2021-02" db="EMBL/GenBank/DDBJ databases">
        <authorList>
            <consortium name="DOE Joint Genome Institute"/>
            <person name="Ahrendt S."/>
            <person name="Looney B.P."/>
            <person name="Miyauchi S."/>
            <person name="Morin E."/>
            <person name="Drula E."/>
            <person name="Courty P.E."/>
            <person name="Chicoki N."/>
            <person name="Fauchery L."/>
            <person name="Kohler A."/>
            <person name="Kuo A."/>
            <person name="Labutti K."/>
            <person name="Pangilinan J."/>
            <person name="Lipzen A."/>
            <person name="Riley R."/>
            <person name="Andreopoulos W."/>
            <person name="He G."/>
            <person name="Johnson J."/>
            <person name="Barry K.W."/>
            <person name="Grigoriev I.V."/>
            <person name="Nagy L."/>
            <person name="Hibbett D."/>
            <person name="Henrissat B."/>
            <person name="Matheny P.B."/>
            <person name="Labbe J."/>
            <person name="Martin F."/>
        </authorList>
    </citation>
    <scope>NUCLEOTIDE SEQUENCE</scope>
    <source>
        <strain evidence="1">EC-137</strain>
    </source>
</reference>
<reference evidence="1" key="2">
    <citation type="journal article" date="2022" name="New Phytol.">
        <title>Evolutionary transition to the ectomycorrhizal habit in the genomes of a hyperdiverse lineage of mushroom-forming fungi.</title>
        <authorList>
            <person name="Looney B."/>
            <person name="Miyauchi S."/>
            <person name="Morin E."/>
            <person name="Drula E."/>
            <person name="Courty P.E."/>
            <person name="Kohler A."/>
            <person name="Kuo A."/>
            <person name="LaButti K."/>
            <person name="Pangilinan J."/>
            <person name="Lipzen A."/>
            <person name="Riley R."/>
            <person name="Andreopoulos W."/>
            <person name="He G."/>
            <person name="Johnson J."/>
            <person name="Nolan M."/>
            <person name="Tritt A."/>
            <person name="Barry K.W."/>
            <person name="Grigoriev I.V."/>
            <person name="Nagy L.G."/>
            <person name="Hibbett D."/>
            <person name="Henrissat B."/>
            <person name="Matheny P.B."/>
            <person name="Labbe J."/>
            <person name="Martin F.M."/>
        </authorList>
    </citation>
    <scope>NUCLEOTIDE SEQUENCE</scope>
    <source>
        <strain evidence="1">EC-137</strain>
    </source>
</reference>
<evidence type="ECO:0000313" key="2">
    <source>
        <dbReference type="Proteomes" id="UP000814128"/>
    </source>
</evidence>
<organism evidence="1 2">
    <name type="scientific">Vararia minispora EC-137</name>
    <dbReference type="NCBI Taxonomy" id="1314806"/>
    <lineage>
        <taxon>Eukaryota</taxon>
        <taxon>Fungi</taxon>
        <taxon>Dikarya</taxon>
        <taxon>Basidiomycota</taxon>
        <taxon>Agaricomycotina</taxon>
        <taxon>Agaricomycetes</taxon>
        <taxon>Russulales</taxon>
        <taxon>Lachnocladiaceae</taxon>
        <taxon>Vararia</taxon>
    </lineage>
</organism>
<accession>A0ACB8QRC0</accession>